<dbReference type="InterPro" id="IPR025668">
    <property type="entry name" value="Tnp_DDE_dom"/>
</dbReference>
<dbReference type="NCBIfam" id="NF033539">
    <property type="entry name" value="transpos_IS1380"/>
    <property type="match status" value="1"/>
</dbReference>
<sequence length="419" mass="48803">MISKIDFSEKNLTSNSGTLMLYNHTDAEGIFEMIDEEVKFHNPSINKIKMNHIKSLLCGFFIGIDKLERMRLLYNDPLVYEMAVDVKSPETISRFLKKFDYRTTHQLRTVSFKVFNHMLSKSGLLKITIDIDSSVINVEGHQEGTAKGYNPKKKGNKCYNIQFAFCDELKAYISGYVRSGNAHSANGASELIKEIYDNIHFEGLDICFRMDSGYFDEEIIKTIESLGCKYVIKAKAYATLVSKVPSDEYFQKGSEGRVTAELFTKLDKWDDDRRILVSRVLKESGETNQMTLFEKEYRYFFFVTNDESISSEEVVLFYEKRGNCENYIKESKYDMNVGNLILHSFWANEAIFQLMMLTYNIFLMFKMSYMTAKEYRQQIKSFRLKYVFLAGKIISTARYKILKLPEQYPYKGIYIRALA</sequence>
<dbReference type="EMBL" id="JAFBDT010000062">
    <property type="protein sequence ID" value="MBM7563056.1"/>
    <property type="molecule type" value="Genomic_DNA"/>
</dbReference>
<dbReference type="Pfam" id="PF13701">
    <property type="entry name" value="DDE_Tnp_1_4"/>
    <property type="match status" value="1"/>
</dbReference>
<evidence type="ECO:0000259" key="2">
    <source>
        <dbReference type="Pfam" id="PF13701"/>
    </source>
</evidence>
<gene>
    <name evidence="3" type="ORF">JOC49_002631</name>
</gene>
<comment type="caution">
    <text evidence="3">The sequence shown here is derived from an EMBL/GenBank/DDBJ whole genome shotgun (WGS) entry which is preliminary data.</text>
</comment>
<evidence type="ECO:0000313" key="3">
    <source>
        <dbReference type="EMBL" id="MBM7563056.1"/>
    </source>
</evidence>
<protein>
    <recommendedName>
        <fullName evidence="2">Transposase DDE domain-containing protein</fullName>
    </recommendedName>
</protein>
<keyword evidence="1" id="KW-0472">Membrane</keyword>
<dbReference type="SUPFAM" id="SSF53098">
    <property type="entry name" value="Ribonuclease H-like"/>
    <property type="match status" value="1"/>
</dbReference>
<feature type="transmembrane region" description="Helical" evidence="1">
    <location>
        <begin position="345"/>
        <end position="365"/>
    </location>
</feature>
<accession>A0ABS2MUG5</accession>
<dbReference type="InterPro" id="IPR047960">
    <property type="entry name" value="Transpos_IS1380"/>
</dbReference>
<organism evidence="3 4">
    <name type="scientific">Fusibacter tunisiensis</name>
    <dbReference type="NCBI Taxonomy" id="1008308"/>
    <lineage>
        <taxon>Bacteria</taxon>
        <taxon>Bacillati</taxon>
        <taxon>Bacillota</taxon>
        <taxon>Clostridia</taxon>
        <taxon>Eubacteriales</taxon>
        <taxon>Eubacteriales Family XII. Incertae Sedis</taxon>
        <taxon>Fusibacter</taxon>
    </lineage>
</organism>
<keyword evidence="1" id="KW-1133">Transmembrane helix</keyword>
<dbReference type="InterPro" id="IPR012337">
    <property type="entry name" value="RNaseH-like_sf"/>
</dbReference>
<feature type="domain" description="Transposase DDE" evidence="2">
    <location>
        <begin position="5"/>
        <end position="418"/>
    </location>
</feature>
<name>A0ABS2MUG5_9FIRM</name>
<keyword evidence="1" id="KW-0812">Transmembrane</keyword>
<reference evidence="3 4" key="1">
    <citation type="submission" date="2021-01" db="EMBL/GenBank/DDBJ databases">
        <title>Genomic Encyclopedia of Type Strains, Phase IV (KMG-IV): sequencing the most valuable type-strain genomes for metagenomic binning, comparative biology and taxonomic classification.</title>
        <authorList>
            <person name="Goeker M."/>
        </authorList>
    </citation>
    <scope>NUCLEOTIDE SEQUENCE [LARGE SCALE GENOMIC DNA]</scope>
    <source>
        <strain evidence="3 4">DSM 24436</strain>
    </source>
</reference>
<keyword evidence="4" id="KW-1185">Reference proteome</keyword>
<evidence type="ECO:0000256" key="1">
    <source>
        <dbReference type="SAM" id="Phobius"/>
    </source>
</evidence>
<proteinExistence type="predicted"/>
<dbReference type="Proteomes" id="UP000767854">
    <property type="component" value="Unassembled WGS sequence"/>
</dbReference>
<dbReference type="RefSeq" id="WP_204665478.1">
    <property type="nucleotide sequence ID" value="NZ_JAFBDT010000062.1"/>
</dbReference>
<evidence type="ECO:0000313" key="4">
    <source>
        <dbReference type="Proteomes" id="UP000767854"/>
    </source>
</evidence>